<gene>
    <name evidence="3" type="ORF">GRI58_08030</name>
</gene>
<feature type="chain" id="PRO_5032934621" evidence="1">
    <location>
        <begin position="23"/>
        <end position="246"/>
    </location>
</feature>
<comment type="caution">
    <text evidence="3">The sequence shown here is derived from an EMBL/GenBank/DDBJ whole genome shotgun (WGS) entry which is preliminary data.</text>
</comment>
<evidence type="ECO:0000313" key="3">
    <source>
        <dbReference type="EMBL" id="MXP28768.1"/>
    </source>
</evidence>
<reference evidence="3 4" key="1">
    <citation type="submission" date="2019-12" db="EMBL/GenBank/DDBJ databases">
        <title>Genomic-based taxomic classification of the family Erythrobacteraceae.</title>
        <authorList>
            <person name="Xu L."/>
        </authorList>
    </citation>
    <scope>NUCLEOTIDE SEQUENCE [LARGE SCALE GENOMIC DNA]</scope>
    <source>
        <strain evidence="3 4">KEMB 9005-328</strain>
    </source>
</reference>
<name>A0A845AP82_9SPHN</name>
<keyword evidence="4" id="KW-1185">Reference proteome</keyword>
<dbReference type="Pfam" id="PF07589">
    <property type="entry name" value="PEP-CTERM"/>
    <property type="match status" value="1"/>
</dbReference>
<feature type="domain" description="Ice-binding protein C-terminal" evidence="2">
    <location>
        <begin position="213"/>
        <end position="237"/>
    </location>
</feature>
<dbReference type="Proteomes" id="UP000439780">
    <property type="component" value="Unassembled WGS sequence"/>
</dbReference>
<proteinExistence type="predicted"/>
<organism evidence="3 4">
    <name type="scientific">Qipengyuania algicida</name>
    <dbReference type="NCBI Taxonomy" id="1836209"/>
    <lineage>
        <taxon>Bacteria</taxon>
        <taxon>Pseudomonadati</taxon>
        <taxon>Pseudomonadota</taxon>
        <taxon>Alphaproteobacteria</taxon>
        <taxon>Sphingomonadales</taxon>
        <taxon>Erythrobacteraceae</taxon>
        <taxon>Qipengyuania</taxon>
    </lineage>
</organism>
<evidence type="ECO:0000256" key="1">
    <source>
        <dbReference type="SAM" id="SignalP"/>
    </source>
</evidence>
<dbReference type="EMBL" id="WTYA01000005">
    <property type="protein sequence ID" value="MXP28768.1"/>
    <property type="molecule type" value="Genomic_DNA"/>
</dbReference>
<accession>A0A845AP82</accession>
<dbReference type="OrthoDB" id="9152028at2"/>
<dbReference type="InterPro" id="IPR013424">
    <property type="entry name" value="Ice-binding_C"/>
</dbReference>
<feature type="signal peptide" evidence="1">
    <location>
        <begin position="1"/>
        <end position="22"/>
    </location>
</feature>
<dbReference type="AlphaFoldDB" id="A0A845AP82"/>
<evidence type="ECO:0000313" key="4">
    <source>
        <dbReference type="Proteomes" id="UP000439780"/>
    </source>
</evidence>
<dbReference type="RefSeq" id="WP_160753054.1">
    <property type="nucleotide sequence ID" value="NZ_WTYA01000005.1"/>
</dbReference>
<protein>
    <submittedName>
        <fullName evidence="3">PEPxxWA-CTERM sorting domain-containing protein</fullName>
    </submittedName>
</protein>
<sequence>MRYLLPTIVAAAALSAAVPASAGQILFDNGGANYQPSKSFTDGTVNVKVSAFSINNKAKVETAKLGSWSGNGMGVLNNANDGSHTIDNQGYTDFVILAFDQSVTLDKALFKTGYYGGSDYYNDTDATIGFIDLAGFNWASDISYISGTSASDLSSYFSTYASNSNGNGSQSRDINSVGNTANVWLIGAAFSNPDSKRDGFKIKSLTYSVPETAVPEPAAWALMILGFGMVGGMLRRKRPTTTLTYA</sequence>
<evidence type="ECO:0000259" key="2">
    <source>
        <dbReference type="Pfam" id="PF07589"/>
    </source>
</evidence>
<dbReference type="NCBIfam" id="NF035944">
    <property type="entry name" value="PEPxxWA-CTERM"/>
    <property type="match status" value="1"/>
</dbReference>
<dbReference type="NCBIfam" id="TIGR02595">
    <property type="entry name" value="PEP_CTERM"/>
    <property type="match status" value="1"/>
</dbReference>
<keyword evidence="1" id="KW-0732">Signal</keyword>